<evidence type="ECO:0000256" key="1">
    <source>
        <dbReference type="ARBA" id="ARBA00006226"/>
    </source>
</evidence>
<dbReference type="PANTHER" id="PTHR35601:SF1">
    <property type="entry name" value="TOXIN RELE"/>
    <property type="match status" value="1"/>
</dbReference>
<organism evidence="3 4">
    <name type="scientific">Isoptericola halotolerans</name>
    <dbReference type="NCBI Taxonomy" id="300560"/>
    <lineage>
        <taxon>Bacteria</taxon>
        <taxon>Bacillati</taxon>
        <taxon>Actinomycetota</taxon>
        <taxon>Actinomycetes</taxon>
        <taxon>Micrococcales</taxon>
        <taxon>Promicromonosporaceae</taxon>
        <taxon>Isoptericola</taxon>
    </lineage>
</organism>
<dbReference type="SUPFAM" id="SSF143011">
    <property type="entry name" value="RelE-like"/>
    <property type="match status" value="1"/>
</dbReference>
<dbReference type="InterPro" id="IPR035093">
    <property type="entry name" value="RelE/ParE_toxin_dom_sf"/>
</dbReference>
<comment type="similarity">
    <text evidence="1">Belongs to the RelE toxin family.</text>
</comment>
<dbReference type="EMBL" id="PVTX01000015">
    <property type="protein sequence ID" value="PRZ03188.1"/>
    <property type="molecule type" value="Genomic_DNA"/>
</dbReference>
<dbReference type="RefSeq" id="WP_106269728.1">
    <property type="nucleotide sequence ID" value="NZ_PVTX01000015.1"/>
</dbReference>
<dbReference type="Gene3D" id="3.30.2310.20">
    <property type="entry name" value="RelE-like"/>
    <property type="match status" value="1"/>
</dbReference>
<evidence type="ECO:0000313" key="3">
    <source>
        <dbReference type="EMBL" id="PRZ03188.1"/>
    </source>
</evidence>
<keyword evidence="2" id="KW-1277">Toxin-antitoxin system</keyword>
<dbReference type="Pfam" id="PF05016">
    <property type="entry name" value="ParE_toxin"/>
    <property type="match status" value="1"/>
</dbReference>
<proteinExistence type="inferred from homology"/>
<evidence type="ECO:0000256" key="2">
    <source>
        <dbReference type="ARBA" id="ARBA00022649"/>
    </source>
</evidence>
<dbReference type="PANTHER" id="PTHR35601">
    <property type="entry name" value="TOXIN RELE"/>
    <property type="match status" value="1"/>
</dbReference>
<dbReference type="Proteomes" id="UP000239895">
    <property type="component" value="Unassembled WGS sequence"/>
</dbReference>
<evidence type="ECO:0000313" key="4">
    <source>
        <dbReference type="Proteomes" id="UP000239895"/>
    </source>
</evidence>
<sequence>MTGAYRLEIQRRALKELGKLDAQVRRRISAAIDQLAGDPRPSGCKKLVGRDAWRIRVGDHRVIYEIEDDVVLVRVVRVAHRREVYE</sequence>
<name>A0ABX5E9K9_9MICO</name>
<keyword evidence="4" id="KW-1185">Reference proteome</keyword>
<gene>
    <name evidence="3" type="ORF">BCL65_11556</name>
</gene>
<protein>
    <submittedName>
        <fullName evidence="3">mRNA interferase RelE/StbE</fullName>
    </submittedName>
</protein>
<comment type="caution">
    <text evidence="3">The sequence shown here is derived from an EMBL/GenBank/DDBJ whole genome shotgun (WGS) entry which is preliminary data.</text>
</comment>
<accession>A0ABX5E9K9</accession>
<dbReference type="NCBIfam" id="TIGR02385">
    <property type="entry name" value="RelE_StbE"/>
    <property type="match status" value="1"/>
</dbReference>
<reference evidence="3 4" key="1">
    <citation type="submission" date="2018-03" db="EMBL/GenBank/DDBJ databases">
        <title>Comparative analysis of microorganisms from saline springs in Andes Mountain Range, Colombia.</title>
        <authorList>
            <person name="Rubin E."/>
        </authorList>
    </citation>
    <scope>NUCLEOTIDE SEQUENCE [LARGE SCALE GENOMIC DNA]</scope>
    <source>
        <strain evidence="3 4">CG 23</strain>
    </source>
</reference>
<dbReference type="InterPro" id="IPR007712">
    <property type="entry name" value="RelE/ParE_toxin"/>
</dbReference>